<feature type="region of interest" description="Disordered" evidence="1">
    <location>
        <begin position="77"/>
        <end position="96"/>
    </location>
</feature>
<organism evidence="2 3">
    <name type="scientific">Reyranella soli</name>
    <dbReference type="NCBI Taxonomy" id="1230389"/>
    <lineage>
        <taxon>Bacteria</taxon>
        <taxon>Pseudomonadati</taxon>
        <taxon>Pseudomonadota</taxon>
        <taxon>Alphaproteobacteria</taxon>
        <taxon>Hyphomicrobiales</taxon>
        <taxon>Reyranellaceae</taxon>
        <taxon>Reyranella</taxon>
    </lineage>
</organism>
<proteinExistence type="predicted"/>
<name>A0A512NIZ7_9HYPH</name>
<dbReference type="Proteomes" id="UP000321058">
    <property type="component" value="Unassembled WGS sequence"/>
</dbReference>
<dbReference type="EMBL" id="BKAJ01000113">
    <property type="protein sequence ID" value="GEP58921.1"/>
    <property type="molecule type" value="Genomic_DNA"/>
</dbReference>
<protein>
    <submittedName>
        <fullName evidence="2">Uncharacterized protein</fullName>
    </submittedName>
</protein>
<reference evidence="2 3" key="1">
    <citation type="submission" date="2019-07" db="EMBL/GenBank/DDBJ databases">
        <title>Whole genome shotgun sequence of Reyranella soli NBRC 108950.</title>
        <authorList>
            <person name="Hosoyama A."/>
            <person name="Uohara A."/>
            <person name="Ohji S."/>
            <person name="Ichikawa N."/>
        </authorList>
    </citation>
    <scope>NUCLEOTIDE SEQUENCE [LARGE SCALE GENOMIC DNA]</scope>
    <source>
        <strain evidence="2 3">NBRC 108950</strain>
    </source>
</reference>
<sequence>MTKGATQPRVINDAQQPKMNRACMGAARSASCARQVRRGALGRLAAFHQDGANCHGEDTTTGCQNDEIIDHAFVPIRSGGRQGTPPHNDHFARFAS</sequence>
<keyword evidence="3" id="KW-1185">Reference proteome</keyword>
<evidence type="ECO:0000313" key="3">
    <source>
        <dbReference type="Proteomes" id="UP000321058"/>
    </source>
</evidence>
<comment type="caution">
    <text evidence="2">The sequence shown here is derived from an EMBL/GenBank/DDBJ whole genome shotgun (WGS) entry which is preliminary data.</text>
</comment>
<evidence type="ECO:0000256" key="1">
    <source>
        <dbReference type="SAM" id="MobiDB-lite"/>
    </source>
</evidence>
<feature type="compositionally biased region" description="Basic and acidic residues" evidence="1">
    <location>
        <begin position="87"/>
        <end position="96"/>
    </location>
</feature>
<dbReference type="AlphaFoldDB" id="A0A512NIZ7"/>
<accession>A0A512NIZ7</accession>
<gene>
    <name evidence="2" type="ORF">RSO01_60870</name>
</gene>
<evidence type="ECO:0000313" key="2">
    <source>
        <dbReference type="EMBL" id="GEP58921.1"/>
    </source>
</evidence>